<accession>A0ABX1NA38</accession>
<reference evidence="1 2" key="1">
    <citation type="submission" date="2019-12" db="EMBL/GenBank/DDBJ databases">
        <title>Comparative genomics gives insights into the taxonomy of the Azoarcus-Aromatoleum group and reveals separate origins of nif in the plant-associated Azoarcus and non-plant-associated Aromatoleum sub-groups.</title>
        <authorList>
            <person name="Lafos M."/>
            <person name="Maluk M."/>
            <person name="Batista M."/>
            <person name="Junghare M."/>
            <person name="Carmona M."/>
            <person name="Faoro H."/>
            <person name="Cruz L.M."/>
            <person name="Battistoni F."/>
            <person name="De Souza E."/>
            <person name="Pedrosa F."/>
            <person name="Chen W.-M."/>
            <person name="Poole P.S."/>
            <person name="Dixon R.A."/>
            <person name="James E.K."/>
        </authorList>
    </citation>
    <scope>NUCLEOTIDE SEQUENCE [LARGE SCALE GENOMIC DNA]</scope>
    <source>
        <strain evidence="1 2">T</strain>
    </source>
</reference>
<proteinExistence type="predicted"/>
<dbReference type="Pfam" id="PF05930">
    <property type="entry name" value="Phage_AlpA"/>
    <property type="match status" value="1"/>
</dbReference>
<keyword evidence="2" id="KW-1185">Reference proteome</keyword>
<protein>
    <submittedName>
        <fullName evidence="1">AlpA family phage regulatory protein</fullName>
    </submittedName>
</protein>
<dbReference type="RefSeq" id="WP_169137218.1">
    <property type="nucleotide sequence ID" value="NZ_WTVS01000002.1"/>
</dbReference>
<evidence type="ECO:0000313" key="1">
    <source>
        <dbReference type="EMBL" id="NMF96134.1"/>
    </source>
</evidence>
<gene>
    <name evidence="1" type="ORF">GPA27_01815</name>
</gene>
<name>A0ABX1NA38_9RHOO</name>
<organism evidence="1 2">
    <name type="scientific">Aromatoleum toluolicum</name>
    <dbReference type="NCBI Taxonomy" id="90060"/>
    <lineage>
        <taxon>Bacteria</taxon>
        <taxon>Pseudomonadati</taxon>
        <taxon>Pseudomonadota</taxon>
        <taxon>Betaproteobacteria</taxon>
        <taxon>Rhodocyclales</taxon>
        <taxon>Rhodocyclaceae</taxon>
        <taxon>Aromatoleum</taxon>
    </lineage>
</organism>
<dbReference type="InterPro" id="IPR010260">
    <property type="entry name" value="AlpA"/>
</dbReference>
<dbReference type="EMBL" id="WTVS01000002">
    <property type="protein sequence ID" value="NMF96134.1"/>
    <property type="molecule type" value="Genomic_DNA"/>
</dbReference>
<evidence type="ECO:0000313" key="2">
    <source>
        <dbReference type="Proteomes" id="UP000634522"/>
    </source>
</evidence>
<comment type="caution">
    <text evidence="1">The sequence shown here is derived from an EMBL/GenBank/DDBJ whole genome shotgun (WGS) entry which is preliminary data.</text>
</comment>
<dbReference type="Proteomes" id="UP000634522">
    <property type="component" value="Unassembled WGS sequence"/>
</dbReference>
<sequence>MKPKFNATLGTKQILKAVSAAHPAPPSKDLPPALAKFDDLPESAYVRMPVVKELLSCSEATVWRMAKDGRLPRPHKYSTNMSGWNVGELRRAIRNA</sequence>